<dbReference type="Proteomes" id="UP001352263">
    <property type="component" value="Unassembled WGS sequence"/>
</dbReference>
<keyword evidence="3" id="KW-1185">Reference proteome</keyword>
<evidence type="ECO:0000259" key="1">
    <source>
        <dbReference type="Pfam" id="PF12684"/>
    </source>
</evidence>
<dbReference type="InterPro" id="IPR011604">
    <property type="entry name" value="PDDEXK-like_dom_sf"/>
</dbReference>
<dbReference type="Gene3D" id="3.90.320.10">
    <property type="match status" value="1"/>
</dbReference>
<comment type="caution">
    <text evidence="2">The sequence shown here is derived from an EMBL/GenBank/DDBJ whole genome shotgun (WGS) entry which is preliminary data.</text>
</comment>
<name>A0ABU6J3Q9_9BURK</name>
<evidence type="ECO:0000313" key="2">
    <source>
        <dbReference type="EMBL" id="MEC4718271.1"/>
    </source>
</evidence>
<accession>A0ABU6J3Q9</accession>
<protein>
    <submittedName>
        <fullName evidence="2">PD-(D/E)XK nuclease-like domain-containing protein</fullName>
    </submittedName>
</protein>
<dbReference type="Pfam" id="PF12684">
    <property type="entry name" value="DUF3799"/>
    <property type="match status" value="1"/>
</dbReference>
<dbReference type="RefSeq" id="WP_326505022.1">
    <property type="nucleotide sequence ID" value="NZ_JAWIIV010000002.1"/>
</dbReference>
<dbReference type="InterPro" id="IPR024432">
    <property type="entry name" value="Put_RecE_PDDEXK-like_dom"/>
</dbReference>
<reference evidence="2 3" key="1">
    <citation type="submission" date="2023-10" db="EMBL/GenBank/DDBJ databases">
        <title>Noviherbaspirillum sp. CPCC 100848 genome assembly.</title>
        <authorList>
            <person name="Li X.Y."/>
            <person name="Fang X.M."/>
        </authorList>
    </citation>
    <scope>NUCLEOTIDE SEQUENCE [LARGE SCALE GENOMIC DNA]</scope>
    <source>
        <strain evidence="2 3">CPCC 100848</strain>
    </source>
</reference>
<dbReference type="EMBL" id="JAWIIV010000002">
    <property type="protein sequence ID" value="MEC4718271.1"/>
    <property type="molecule type" value="Genomic_DNA"/>
</dbReference>
<proteinExistence type="predicted"/>
<evidence type="ECO:0000313" key="3">
    <source>
        <dbReference type="Proteomes" id="UP001352263"/>
    </source>
</evidence>
<feature type="domain" description="Putative exodeoxyribonuclease 8 PDDEXK-like" evidence="1">
    <location>
        <begin position="44"/>
        <end position="272"/>
    </location>
</feature>
<sequence length="288" mass="32598">MNAMTDPALLQPNVGVSLVDLYQQGGSLPDISNEVYHADLSCISVSGLKQLLRSPAHYQSYLTETRKETPALFYGTAIHARLLEPEIYARTFIGAYNLDKRKKDYAEFEVMTAGLRILTRDQMTAIERINENVMAHASARALLRGGTVEQTLIWQDEETGVWLKIRPDCLNFDFGDGICVDVKSTDDASGAEFPRSCVKYDYDLQAAVYLDGLRAVYKRDFDFAFLAVEKDGPYGVALYGAPEEMLERGRRRFRQALQLLVKCRDTGSWPCYQQDGGYEILDWPRYAK</sequence>
<gene>
    <name evidence="2" type="ORF">RY831_03865</name>
</gene>
<organism evidence="2 3">
    <name type="scientific">Noviherbaspirillum album</name>
    <dbReference type="NCBI Taxonomy" id="3080276"/>
    <lineage>
        <taxon>Bacteria</taxon>
        <taxon>Pseudomonadati</taxon>
        <taxon>Pseudomonadota</taxon>
        <taxon>Betaproteobacteria</taxon>
        <taxon>Burkholderiales</taxon>
        <taxon>Oxalobacteraceae</taxon>
        <taxon>Noviherbaspirillum</taxon>
    </lineage>
</organism>